<evidence type="ECO:0000256" key="1">
    <source>
        <dbReference type="SAM" id="MobiDB-lite"/>
    </source>
</evidence>
<dbReference type="EMBL" id="UYSU01044302">
    <property type="protein sequence ID" value="VDM04771.1"/>
    <property type="molecule type" value="Genomic_DNA"/>
</dbReference>
<dbReference type="AlphaFoldDB" id="A0A183TPI7"/>
<accession>A0A183TPI7</accession>
<dbReference type="Proteomes" id="UP000275846">
    <property type="component" value="Unassembled WGS sequence"/>
</dbReference>
<evidence type="ECO:0000313" key="3">
    <source>
        <dbReference type="Proteomes" id="UP000275846"/>
    </source>
</evidence>
<dbReference type="OrthoDB" id="6154480at2759"/>
<organism evidence="4">
    <name type="scientific">Schistocephalus solidus</name>
    <name type="common">Tapeworm</name>
    <dbReference type="NCBI Taxonomy" id="70667"/>
    <lineage>
        <taxon>Eukaryota</taxon>
        <taxon>Metazoa</taxon>
        <taxon>Spiralia</taxon>
        <taxon>Lophotrochozoa</taxon>
        <taxon>Platyhelminthes</taxon>
        <taxon>Cestoda</taxon>
        <taxon>Eucestoda</taxon>
        <taxon>Diphyllobothriidea</taxon>
        <taxon>Diphyllobothriidae</taxon>
        <taxon>Schistocephalus</taxon>
    </lineage>
</organism>
<sequence>MLRQVQLRWSSHLLRMDDERLPKRLLYGDVATDARRPEGQKRRYNDTWKKSLKQLQINLVSWEDLAHDRPAWRRFLKTGQQSVRPTCSPLQGQKGGSQVTSSADQHRQYPNPANVPRLSMHIPRANWPGQTSSKSMQQQSHNINFRHTCLRPLDDDLSNH</sequence>
<feature type="region of interest" description="Disordered" evidence="1">
    <location>
        <begin position="80"/>
        <end position="107"/>
    </location>
</feature>
<feature type="compositionally biased region" description="Polar residues" evidence="1">
    <location>
        <begin position="80"/>
        <end position="103"/>
    </location>
</feature>
<keyword evidence="3" id="KW-1185">Reference proteome</keyword>
<gene>
    <name evidence="2" type="ORF">SSLN_LOCUS18385</name>
</gene>
<evidence type="ECO:0000313" key="4">
    <source>
        <dbReference type="WBParaSite" id="SSLN_0001907901-mRNA-1"/>
    </source>
</evidence>
<evidence type="ECO:0000313" key="2">
    <source>
        <dbReference type="EMBL" id="VDM04771.1"/>
    </source>
</evidence>
<reference evidence="2 3" key="2">
    <citation type="submission" date="2018-11" db="EMBL/GenBank/DDBJ databases">
        <authorList>
            <consortium name="Pathogen Informatics"/>
        </authorList>
    </citation>
    <scope>NUCLEOTIDE SEQUENCE [LARGE SCALE GENOMIC DNA]</scope>
    <source>
        <strain evidence="2 3">NST_G2</strain>
    </source>
</reference>
<name>A0A183TPI7_SCHSO</name>
<dbReference type="WBParaSite" id="SSLN_0001907901-mRNA-1">
    <property type="protein sequence ID" value="SSLN_0001907901-mRNA-1"/>
    <property type="gene ID" value="SSLN_0001907901"/>
</dbReference>
<reference evidence="4" key="1">
    <citation type="submission" date="2016-06" db="UniProtKB">
        <authorList>
            <consortium name="WormBaseParasite"/>
        </authorList>
    </citation>
    <scope>IDENTIFICATION</scope>
</reference>
<protein>
    <submittedName>
        <fullName evidence="2 4">Uncharacterized protein</fullName>
    </submittedName>
</protein>
<proteinExistence type="predicted"/>